<dbReference type="EC" id="3.2.2.4" evidence="2"/>
<dbReference type="InterPro" id="IPR027820">
    <property type="entry name" value="PpnN_N"/>
</dbReference>
<dbReference type="PANTHER" id="PTHR43393">
    <property type="entry name" value="CYTOKININ RIBOSIDE 5'-MONOPHOSPHATE PHOSPHORIBOHYDROLASE"/>
    <property type="match status" value="1"/>
</dbReference>
<dbReference type="eggNOG" id="COG1611">
    <property type="taxonomic scope" value="Bacteria"/>
</dbReference>
<dbReference type="InterPro" id="IPR031100">
    <property type="entry name" value="LOG_fam"/>
</dbReference>
<dbReference type="InterPro" id="IPR021826">
    <property type="entry name" value="PpnN_C"/>
</dbReference>
<dbReference type="PANTHER" id="PTHR43393:SF1">
    <property type="entry name" value="PYRIMIDINE_PURINE NUCLEOTIDE 5'-MONOPHOSPHATE NUCLEOSIDASE"/>
    <property type="match status" value="1"/>
</dbReference>
<dbReference type="InterPro" id="IPR037153">
    <property type="entry name" value="PpnN-like_sf"/>
</dbReference>
<dbReference type="InterPro" id="IPR049788">
    <property type="entry name" value="PpnN"/>
</dbReference>
<reference evidence="6 7" key="1">
    <citation type="submission" date="2014-06" db="EMBL/GenBank/DDBJ databases">
        <title>Whole Genome Sequences of Three Symbiotic Endozoicomonas Bacteria.</title>
        <authorList>
            <person name="Neave M.J."/>
            <person name="Apprill A."/>
            <person name="Voolstra C.R."/>
        </authorList>
    </citation>
    <scope>NUCLEOTIDE SEQUENCE [LARGE SCALE GENOMIC DNA]</scope>
    <source>
        <strain evidence="6 7">LMG 24815</strain>
    </source>
</reference>
<dbReference type="RefSeq" id="WP_034872789.1">
    <property type="nucleotide sequence ID" value="NZ_JOKG01000001.1"/>
</dbReference>
<evidence type="ECO:0000259" key="4">
    <source>
        <dbReference type="Pfam" id="PF11892"/>
    </source>
</evidence>
<dbReference type="Gene3D" id="3.30.1850.10">
    <property type="entry name" value="MoCo carrier protein-like"/>
    <property type="match status" value="1"/>
</dbReference>
<keyword evidence="7" id="KW-1185">Reference proteome</keyword>
<dbReference type="Pfam" id="PF03641">
    <property type="entry name" value="Lysine_decarbox"/>
    <property type="match status" value="1"/>
</dbReference>
<dbReference type="Pfam" id="PF11892">
    <property type="entry name" value="PpnN_C"/>
    <property type="match status" value="1"/>
</dbReference>
<name>A0A081NAN2_9GAMM</name>
<dbReference type="Gene3D" id="3.40.50.450">
    <property type="match status" value="1"/>
</dbReference>
<gene>
    <name evidence="6" type="ORF">GZ77_02400</name>
</gene>
<accession>A0A081NAN2</accession>
<dbReference type="SUPFAM" id="SSF102405">
    <property type="entry name" value="MCP/YpsA-like"/>
    <property type="match status" value="1"/>
</dbReference>
<dbReference type="InterPro" id="IPR052341">
    <property type="entry name" value="LOG_family_nucleotidases"/>
</dbReference>
<dbReference type="Proteomes" id="UP000028006">
    <property type="component" value="Unassembled WGS sequence"/>
</dbReference>
<feature type="domain" description="Pyrimidine/purine nucleotide 5'-monophosphate nucleosidase C-terminal" evidence="4">
    <location>
        <begin position="341"/>
        <end position="460"/>
    </location>
</feature>
<evidence type="ECO:0000256" key="2">
    <source>
        <dbReference type="ARBA" id="ARBA00011985"/>
    </source>
</evidence>
<dbReference type="NCBIfam" id="NF038390">
    <property type="entry name" value="Nsidase_PpnN"/>
    <property type="match status" value="1"/>
</dbReference>
<dbReference type="GO" id="GO:0008714">
    <property type="term" value="F:AMP nucleosidase activity"/>
    <property type="evidence" value="ECO:0007669"/>
    <property type="project" value="UniProtKB-EC"/>
</dbReference>
<dbReference type="AlphaFoldDB" id="A0A081NAN2"/>
<evidence type="ECO:0000256" key="3">
    <source>
        <dbReference type="ARBA" id="ARBA00031983"/>
    </source>
</evidence>
<dbReference type="GO" id="GO:0005829">
    <property type="term" value="C:cytosol"/>
    <property type="evidence" value="ECO:0007669"/>
    <property type="project" value="TreeGrafter"/>
</dbReference>
<sequence>MTVNKTSIYTVTTTVNPVGTMRVLSNREVQKLQDTSKRGLHRLFRQCALAVLNGEHEGDSAEELMAMYRDFDIRIIQEQRGLKLKLLNAPADAFVAGKLIRGVRENLFSVLRDILYVSAHITEDPRFDERSTSDITHMVFEILRNADAFLTKHLPNTVVCWGGHSISREEYEYTKRVGYQLGLRYMNICTGCGPGAMKGPMKGAYIGHAKQRVTSSRFIGLTEPGIIAAESPNPIVNELVILPDIEKRLEAFVRLGHGIIVFPGGPGTCEEILYIIGILLNPANKDIPFPLVFTGPASAKPYFDHIDSFIAKTLGPEAQALYQIIIDNPVEVSRTLRTGLEQVTRFRRKHGDAYYFNWLLTIDEQFQKTFEPNHNSMSALELSLSLSTHELAANLRKAMSGIVAGNIKEEGVASIREHGPFQLSGDETLMKEMDALLQSFVDQYRMKLPGSHYEPCYEIVSS</sequence>
<dbReference type="EMBL" id="JOKG01000001">
    <property type="protein sequence ID" value="KEQ15505.1"/>
    <property type="molecule type" value="Genomic_DNA"/>
</dbReference>
<protein>
    <recommendedName>
        <fullName evidence="3">AMP nucleosidase</fullName>
        <ecNumber evidence="2">3.2.2.4</ecNumber>
    </recommendedName>
    <alternativeName>
        <fullName evidence="3">AMP nucleosidase</fullName>
    </alternativeName>
</protein>
<evidence type="ECO:0000256" key="1">
    <source>
        <dbReference type="ARBA" id="ARBA00000274"/>
    </source>
</evidence>
<dbReference type="Pfam" id="PF14793">
    <property type="entry name" value="DUF4478"/>
    <property type="match status" value="1"/>
</dbReference>
<evidence type="ECO:0000259" key="5">
    <source>
        <dbReference type="Pfam" id="PF14793"/>
    </source>
</evidence>
<evidence type="ECO:0000313" key="6">
    <source>
        <dbReference type="EMBL" id="KEQ15505.1"/>
    </source>
</evidence>
<evidence type="ECO:0000313" key="7">
    <source>
        <dbReference type="Proteomes" id="UP000028006"/>
    </source>
</evidence>
<organism evidence="6 7">
    <name type="scientific">Endozoicomonas montiporae</name>
    <dbReference type="NCBI Taxonomy" id="1027273"/>
    <lineage>
        <taxon>Bacteria</taxon>
        <taxon>Pseudomonadati</taxon>
        <taxon>Pseudomonadota</taxon>
        <taxon>Gammaproteobacteria</taxon>
        <taxon>Oceanospirillales</taxon>
        <taxon>Endozoicomonadaceae</taxon>
        <taxon>Endozoicomonas</taxon>
    </lineage>
</organism>
<feature type="domain" description="Pyrimidine/purine nucleotide 5'-monophosphate nucleosidase N-terminal" evidence="5">
    <location>
        <begin position="14"/>
        <end position="120"/>
    </location>
</feature>
<proteinExistence type="predicted"/>
<comment type="catalytic activity">
    <reaction evidence="1">
        <text>AMP + H2O = D-ribose 5-phosphate + adenine</text>
        <dbReference type="Rhea" id="RHEA:20129"/>
        <dbReference type="ChEBI" id="CHEBI:15377"/>
        <dbReference type="ChEBI" id="CHEBI:16708"/>
        <dbReference type="ChEBI" id="CHEBI:78346"/>
        <dbReference type="ChEBI" id="CHEBI:456215"/>
        <dbReference type="EC" id="3.2.2.4"/>
    </reaction>
</comment>
<comment type="caution">
    <text evidence="6">The sequence shown here is derived from an EMBL/GenBank/DDBJ whole genome shotgun (WGS) entry which is preliminary data.</text>
</comment>